<protein>
    <submittedName>
        <fullName evidence="2">Uncharacterized protein</fullName>
    </submittedName>
</protein>
<evidence type="ECO:0000313" key="3">
    <source>
        <dbReference type="Proteomes" id="UP000053105"/>
    </source>
</evidence>
<feature type="compositionally biased region" description="Polar residues" evidence="1">
    <location>
        <begin position="104"/>
        <end position="116"/>
    </location>
</feature>
<accession>A0A0M9A8T0</accession>
<reference evidence="2 3" key="1">
    <citation type="submission" date="2015-07" db="EMBL/GenBank/DDBJ databases">
        <title>The genome of Melipona quadrifasciata.</title>
        <authorList>
            <person name="Pan H."/>
            <person name="Kapheim K."/>
        </authorList>
    </citation>
    <scope>NUCLEOTIDE SEQUENCE [LARGE SCALE GENOMIC DNA]</scope>
    <source>
        <strain evidence="2">0111107301</strain>
        <tissue evidence="2">Whole body</tissue>
    </source>
</reference>
<sequence>MTKIHILPECSEYHILIAIQIKFIPCDIWLRHHLFAVFTNMVIDITNNLMGFRVPCIEIPTHSKKIAGFIAHSTFKQRINVFGVILTERRTQCLENITATENSDNHFEQMSSNSESTRSHSYESTKFPNLKNCELVNFDHTGGSSRPRIPQVAARLASRSCRAPVEVLSISDVKQSSVRNPARMGVTDSYNNKRLGIEAICVTGFTASNILVVTSENPKQMIITLNEIRCKIVNCKEISHTVFRDFPAKLREFNLGAKEEENVVQKQALAVWQENPGTPCVYQYPRFFAKRFESLNTNEIKVPKSPFHREKERTKANDSIKPFILPSSDNN</sequence>
<feature type="compositionally biased region" description="Basic and acidic residues" evidence="1">
    <location>
        <begin position="307"/>
        <end position="318"/>
    </location>
</feature>
<dbReference type="AlphaFoldDB" id="A0A0M9A8T0"/>
<dbReference type="Proteomes" id="UP000053105">
    <property type="component" value="Unassembled WGS sequence"/>
</dbReference>
<keyword evidence="3" id="KW-1185">Reference proteome</keyword>
<gene>
    <name evidence="2" type="ORF">WN51_09568</name>
</gene>
<dbReference type="EMBL" id="KQ435726">
    <property type="protein sequence ID" value="KOX78209.1"/>
    <property type="molecule type" value="Genomic_DNA"/>
</dbReference>
<name>A0A0M9A8T0_9HYME</name>
<feature type="region of interest" description="Disordered" evidence="1">
    <location>
        <begin position="306"/>
        <end position="331"/>
    </location>
</feature>
<organism evidence="2 3">
    <name type="scientific">Melipona quadrifasciata</name>
    <dbReference type="NCBI Taxonomy" id="166423"/>
    <lineage>
        <taxon>Eukaryota</taxon>
        <taxon>Metazoa</taxon>
        <taxon>Ecdysozoa</taxon>
        <taxon>Arthropoda</taxon>
        <taxon>Hexapoda</taxon>
        <taxon>Insecta</taxon>
        <taxon>Pterygota</taxon>
        <taxon>Neoptera</taxon>
        <taxon>Endopterygota</taxon>
        <taxon>Hymenoptera</taxon>
        <taxon>Apocrita</taxon>
        <taxon>Aculeata</taxon>
        <taxon>Apoidea</taxon>
        <taxon>Anthophila</taxon>
        <taxon>Apidae</taxon>
        <taxon>Melipona</taxon>
    </lineage>
</organism>
<feature type="region of interest" description="Disordered" evidence="1">
    <location>
        <begin position="104"/>
        <end position="124"/>
    </location>
</feature>
<proteinExistence type="predicted"/>
<evidence type="ECO:0000313" key="2">
    <source>
        <dbReference type="EMBL" id="KOX78209.1"/>
    </source>
</evidence>
<evidence type="ECO:0000256" key="1">
    <source>
        <dbReference type="SAM" id="MobiDB-lite"/>
    </source>
</evidence>